<dbReference type="EMBL" id="JARVKF010000029">
    <property type="protein sequence ID" value="KAK9424873.1"/>
    <property type="molecule type" value="Genomic_DNA"/>
</dbReference>
<proteinExistence type="predicted"/>
<keyword evidence="2" id="KW-1185">Reference proteome</keyword>
<evidence type="ECO:0000313" key="1">
    <source>
        <dbReference type="EMBL" id="KAK9424873.1"/>
    </source>
</evidence>
<name>A0ABR2VE18_9PEZI</name>
<reference evidence="1 2" key="1">
    <citation type="journal article" date="2024" name="J. Plant Pathol.">
        <title>Sequence and assembly of the genome of Seiridium unicorne, isolate CBS 538.82, causal agent of cypress canker disease.</title>
        <authorList>
            <person name="Scali E."/>
            <person name="Rocca G.D."/>
            <person name="Danti R."/>
            <person name="Garbelotto M."/>
            <person name="Barberini S."/>
            <person name="Baroncelli R."/>
            <person name="Emiliani G."/>
        </authorList>
    </citation>
    <scope>NUCLEOTIDE SEQUENCE [LARGE SCALE GENOMIC DNA]</scope>
    <source>
        <strain evidence="1 2">BM-138-508</strain>
    </source>
</reference>
<dbReference type="Proteomes" id="UP001408356">
    <property type="component" value="Unassembled WGS sequence"/>
</dbReference>
<evidence type="ECO:0008006" key="3">
    <source>
        <dbReference type="Google" id="ProtNLM"/>
    </source>
</evidence>
<gene>
    <name evidence="1" type="ORF">SUNI508_13395</name>
</gene>
<comment type="caution">
    <text evidence="1">The sequence shown here is derived from an EMBL/GenBank/DDBJ whole genome shotgun (WGS) entry which is preliminary data.</text>
</comment>
<protein>
    <recommendedName>
        <fullName evidence="3">C2H2-type domain-containing protein</fullName>
    </recommendedName>
</protein>
<organism evidence="1 2">
    <name type="scientific">Seiridium unicorne</name>
    <dbReference type="NCBI Taxonomy" id="138068"/>
    <lineage>
        <taxon>Eukaryota</taxon>
        <taxon>Fungi</taxon>
        <taxon>Dikarya</taxon>
        <taxon>Ascomycota</taxon>
        <taxon>Pezizomycotina</taxon>
        <taxon>Sordariomycetes</taxon>
        <taxon>Xylariomycetidae</taxon>
        <taxon>Amphisphaeriales</taxon>
        <taxon>Sporocadaceae</taxon>
        <taxon>Seiridium</taxon>
    </lineage>
</organism>
<sequence>MNSTRPHSGSHATMAAELVRPLGISIVAVRYQSVAGTTAGPFTGNLASAQEFDFSFPQFPSVPQVIHNWNAPNHLYGDPWFSTRAAHTNESVLPPETTTSSQHVDFSFSQFHPVPEFPETQSTQNQTDFDACFDVSSLAFPGISYQPIPPNESTASTQHFYLSFPRRPSEPQPLHIWSLPSESDWDDWFAEPLPTFPVPFIEPVPQLPLDSIASSLNGTQVAISDESLGKSPEPLLAIGQEQLSPMRTSGRSKKKMKQQKVISTREEFKCLMGCIDRTFATERDLNRHHYRTEIHRTINQHGCFICRCGKKSLRKDNHVRHIRACRHVHVSGYSCAKCGDMTPDKQGHLDHLAGCVDTRGRKPRERGR</sequence>
<evidence type="ECO:0000313" key="2">
    <source>
        <dbReference type="Proteomes" id="UP001408356"/>
    </source>
</evidence>
<accession>A0ABR2VE18</accession>